<dbReference type="EMBL" id="CP034547">
    <property type="protein sequence ID" value="AZQ54101.1"/>
    <property type="molecule type" value="Genomic_DNA"/>
</dbReference>
<reference evidence="2 3" key="1">
    <citation type="submission" date="2018-12" db="EMBL/GenBank/DDBJ databases">
        <title>Cadmium resistance mechanism in endophytic bacteria Burkholderia cenocepacia YG-3.</title>
        <authorList>
            <person name="Zhang X."/>
            <person name="Wang X."/>
            <person name="Zhu Y."/>
        </authorList>
    </citation>
    <scope>NUCLEOTIDE SEQUENCE [LARGE SCALE GENOMIC DNA]</scope>
    <source>
        <strain evidence="2 3">YG-3</strain>
    </source>
</reference>
<name>A0A3S9NET3_9BURK</name>
<evidence type="ECO:0000256" key="1">
    <source>
        <dbReference type="SAM" id="MobiDB-lite"/>
    </source>
</evidence>
<gene>
    <name evidence="2" type="ORF">D5R55_24400</name>
</gene>
<evidence type="ECO:0000313" key="2">
    <source>
        <dbReference type="EMBL" id="AZQ54101.1"/>
    </source>
</evidence>
<accession>A0A3S9NET3</accession>
<dbReference type="AlphaFoldDB" id="A0A3S9NET3"/>
<protein>
    <submittedName>
        <fullName evidence="2">Uncharacterized protein</fullName>
    </submittedName>
</protein>
<sequence length="67" mass="7170">MAHRIMTSGRGGSLSSSASRIEFERPIETHAATAHQSSGKHDIVCALCGVCFAIGNAEARLNRMKNQ</sequence>
<dbReference type="Proteomes" id="UP000277191">
    <property type="component" value="Chromosome 3"/>
</dbReference>
<proteinExistence type="predicted"/>
<feature type="region of interest" description="Disordered" evidence="1">
    <location>
        <begin position="1"/>
        <end position="20"/>
    </location>
</feature>
<evidence type="ECO:0000313" key="3">
    <source>
        <dbReference type="Proteomes" id="UP000277191"/>
    </source>
</evidence>
<organism evidence="2 3">
    <name type="scientific">Burkholderia cenocepacia</name>
    <dbReference type="NCBI Taxonomy" id="95486"/>
    <lineage>
        <taxon>Bacteria</taxon>
        <taxon>Pseudomonadati</taxon>
        <taxon>Pseudomonadota</taxon>
        <taxon>Betaproteobacteria</taxon>
        <taxon>Burkholderiales</taxon>
        <taxon>Burkholderiaceae</taxon>
        <taxon>Burkholderia</taxon>
        <taxon>Burkholderia cepacia complex</taxon>
    </lineage>
</organism>